<keyword evidence="3" id="KW-0813">Transport</keyword>
<dbReference type="Proteomes" id="UP000307507">
    <property type="component" value="Unassembled WGS sequence"/>
</dbReference>
<dbReference type="InterPro" id="IPR003423">
    <property type="entry name" value="OMP_efflux"/>
</dbReference>
<reference evidence="8 9" key="1">
    <citation type="submission" date="2019-04" db="EMBL/GenBank/DDBJ databases">
        <title>Flavobacterium sp. nov. isolated from construction timber.</title>
        <authorList>
            <person name="Lin S.-Y."/>
            <person name="Chang C.-T."/>
            <person name="Young C.-C."/>
        </authorList>
    </citation>
    <scope>NUCLEOTIDE SEQUENCE [LARGE SCALE GENOMIC DNA]</scope>
    <source>
        <strain evidence="8 9">CC-CTC003</strain>
    </source>
</reference>
<keyword evidence="9" id="KW-1185">Reference proteome</keyword>
<dbReference type="Pfam" id="PF02321">
    <property type="entry name" value="OEP"/>
    <property type="match status" value="1"/>
</dbReference>
<dbReference type="GO" id="GO:0015288">
    <property type="term" value="F:porin activity"/>
    <property type="evidence" value="ECO:0007669"/>
    <property type="project" value="TreeGrafter"/>
</dbReference>
<dbReference type="GO" id="GO:0009279">
    <property type="term" value="C:cell outer membrane"/>
    <property type="evidence" value="ECO:0007669"/>
    <property type="project" value="UniProtKB-SubCell"/>
</dbReference>
<dbReference type="InterPro" id="IPR051906">
    <property type="entry name" value="TolC-like"/>
</dbReference>
<evidence type="ECO:0000313" key="9">
    <source>
        <dbReference type="Proteomes" id="UP000307507"/>
    </source>
</evidence>
<dbReference type="SUPFAM" id="SSF56954">
    <property type="entry name" value="Outer membrane efflux proteins (OEP)"/>
    <property type="match status" value="1"/>
</dbReference>
<keyword evidence="7" id="KW-0998">Cell outer membrane</keyword>
<keyword evidence="4" id="KW-1134">Transmembrane beta strand</keyword>
<evidence type="ECO:0000313" key="8">
    <source>
        <dbReference type="EMBL" id="THF52813.1"/>
    </source>
</evidence>
<evidence type="ECO:0008006" key="10">
    <source>
        <dbReference type="Google" id="ProtNLM"/>
    </source>
</evidence>
<dbReference type="OrthoDB" id="1309206at2"/>
<evidence type="ECO:0000256" key="3">
    <source>
        <dbReference type="ARBA" id="ARBA00022448"/>
    </source>
</evidence>
<dbReference type="PANTHER" id="PTHR30026:SF20">
    <property type="entry name" value="OUTER MEMBRANE PROTEIN TOLC"/>
    <property type="match status" value="1"/>
</dbReference>
<sequence>MKMTFNIKTDSILFKHTIYIIAVLALITKPINTNAQTNLSLKEAVETGIKNNLGIQASELESKMHNQLTRSAFEVPKTELSGTFGQINSNAKDKNLGVSQSFNPFQYGAKKKWLNENNVAGQLKVKATQQDITFNIRQAWNTMLFYTKQNQLLNQQNLLMEKFVRSASLKFQTGESNSLEKTIAIAKQQELQQLIKQNEAKLWVEKSKIKTLINRDTDFSPADTVFAPMVTLAVADSSRLKQNSNLQLAAQQIQIAEAAKKVEKSAFFPDITAGYAIQSITGTQEINGQSVDYDNALRFQTFSVGIAIPIFAGSTIAKTKAAQSNIEMQQKNAAYVESQLRSQFQQQFEELKTYQSLVDYYQGTALPNAKKISTNATKAYQNGDISYVEYVQSIETALTIRLNYSNAILNYNQTAITIQYLIHQ</sequence>
<gene>
    <name evidence="8" type="ORF">E6C50_00955</name>
</gene>
<proteinExistence type="inferred from homology"/>
<protein>
    <recommendedName>
        <fullName evidence="10">Outer membrane protein TolC</fullName>
    </recommendedName>
</protein>
<evidence type="ECO:0000256" key="1">
    <source>
        <dbReference type="ARBA" id="ARBA00004442"/>
    </source>
</evidence>
<comment type="similarity">
    <text evidence="2">Belongs to the outer membrane factor (OMF) (TC 1.B.17) family.</text>
</comment>
<dbReference type="PANTHER" id="PTHR30026">
    <property type="entry name" value="OUTER MEMBRANE PROTEIN TOLC"/>
    <property type="match status" value="1"/>
</dbReference>
<evidence type="ECO:0000256" key="6">
    <source>
        <dbReference type="ARBA" id="ARBA00023136"/>
    </source>
</evidence>
<evidence type="ECO:0000256" key="5">
    <source>
        <dbReference type="ARBA" id="ARBA00022692"/>
    </source>
</evidence>
<dbReference type="GO" id="GO:0015562">
    <property type="term" value="F:efflux transmembrane transporter activity"/>
    <property type="evidence" value="ECO:0007669"/>
    <property type="project" value="InterPro"/>
</dbReference>
<dbReference type="EMBL" id="SSNZ01000001">
    <property type="protein sequence ID" value="THF52813.1"/>
    <property type="molecule type" value="Genomic_DNA"/>
</dbReference>
<name>A0A4S4A3G4_9FLAO</name>
<keyword evidence="6" id="KW-0472">Membrane</keyword>
<comment type="caution">
    <text evidence="8">The sequence shown here is derived from an EMBL/GenBank/DDBJ whole genome shotgun (WGS) entry which is preliminary data.</text>
</comment>
<comment type="subcellular location">
    <subcellularLocation>
        <location evidence="1">Cell outer membrane</location>
    </subcellularLocation>
</comment>
<evidence type="ECO:0000256" key="4">
    <source>
        <dbReference type="ARBA" id="ARBA00022452"/>
    </source>
</evidence>
<dbReference type="GO" id="GO:1990281">
    <property type="term" value="C:efflux pump complex"/>
    <property type="evidence" value="ECO:0007669"/>
    <property type="project" value="TreeGrafter"/>
</dbReference>
<dbReference type="AlphaFoldDB" id="A0A4S4A3G4"/>
<organism evidence="8 9">
    <name type="scientific">Flavobacterium supellecticarium</name>
    <dbReference type="NCBI Taxonomy" id="2565924"/>
    <lineage>
        <taxon>Bacteria</taxon>
        <taxon>Pseudomonadati</taxon>
        <taxon>Bacteroidota</taxon>
        <taxon>Flavobacteriia</taxon>
        <taxon>Flavobacteriales</taxon>
        <taxon>Flavobacteriaceae</taxon>
        <taxon>Flavobacterium</taxon>
    </lineage>
</organism>
<accession>A0A4S4A3G4</accession>
<evidence type="ECO:0000256" key="2">
    <source>
        <dbReference type="ARBA" id="ARBA00007613"/>
    </source>
</evidence>
<evidence type="ECO:0000256" key="7">
    <source>
        <dbReference type="ARBA" id="ARBA00023237"/>
    </source>
</evidence>
<dbReference type="Gene3D" id="1.20.1600.10">
    <property type="entry name" value="Outer membrane efflux proteins (OEP)"/>
    <property type="match status" value="1"/>
</dbReference>
<keyword evidence="5" id="KW-0812">Transmembrane</keyword>